<dbReference type="EMBL" id="WJQU01000002">
    <property type="protein sequence ID" value="KAJ6644535.1"/>
    <property type="molecule type" value="Genomic_DNA"/>
</dbReference>
<organism evidence="2 3">
    <name type="scientific">Pseudolycoriella hygida</name>
    <dbReference type="NCBI Taxonomy" id="35572"/>
    <lineage>
        <taxon>Eukaryota</taxon>
        <taxon>Metazoa</taxon>
        <taxon>Ecdysozoa</taxon>
        <taxon>Arthropoda</taxon>
        <taxon>Hexapoda</taxon>
        <taxon>Insecta</taxon>
        <taxon>Pterygota</taxon>
        <taxon>Neoptera</taxon>
        <taxon>Endopterygota</taxon>
        <taxon>Diptera</taxon>
        <taxon>Nematocera</taxon>
        <taxon>Sciaroidea</taxon>
        <taxon>Sciaridae</taxon>
        <taxon>Pseudolycoriella</taxon>
    </lineage>
</organism>
<comment type="caution">
    <text evidence="2">The sequence shown here is derived from an EMBL/GenBank/DDBJ whole genome shotgun (WGS) entry which is preliminary data.</text>
</comment>
<feature type="coiled-coil region" evidence="1">
    <location>
        <begin position="96"/>
        <end position="158"/>
    </location>
</feature>
<name>A0A9Q0S5Z2_9DIPT</name>
<evidence type="ECO:0000313" key="2">
    <source>
        <dbReference type="EMBL" id="KAJ6644535.1"/>
    </source>
</evidence>
<dbReference type="AlphaFoldDB" id="A0A9Q0S5Z2"/>
<keyword evidence="3" id="KW-1185">Reference proteome</keyword>
<feature type="coiled-coil region" evidence="1">
    <location>
        <begin position="280"/>
        <end position="345"/>
    </location>
</feature>
<evidence type="ECO:0000256" key="1">
    <source>
        <dbReference type="SAM" id="Coils"/>
    </source>
</evidence>
<reference evidence="2" key="1">
    <citation type="submission" date="2022-07" db="EMBL/GenBank/DDBJ databases">
        <authorList>
            <person name="Trinca V."/>
            <person name="Uliana J.V.C."/>
            <person name="Torres T.T."/>
            <person name="Ward R.J."/>
            <person name="Monesi N."/>
        </authorList>
    </citation>
    <scope>NUCLEOTIDE SEQUENCE</scope>
    <source>
        <strain evidence="2">HSMRA1968</strain>
        <tissue evidence="2">Whole embryos</tissue>
    </source>
</reference>
<evidence type="ECO:0000313" key="3">
    <source>
        <dbReference type="Proteomes" id="UP001151699"/>
    </source>
</evidence>
<dbReference type="Proteomes" id="UP001151699">
    <property type="component" value="Chromosome B"/>
</dbReference>
<sequence length="581" mass="68008">MAKFNSVDLLKQMHLEEIFISPDFADFANWFAELTEENFVTESMISRFGSLLLHVDFPLTNVNFGRSNEMKSAGSFIYDQNLLNQKIEEIIGKSLHNVDEEMIEQLQEELDDLRDSKEALERMLSEASATESKLDTQLNRLDSEYHCLELEAESLMKNCKEDAQILETLRAKNIEDRNKLLSSFSSQQFPPLRWCRMDFENYFIDCDKIALSLKLRFENKFKLMNFDSTEKENLKRLFNLKNLQAVYESNAIAEFESENDLKKVNYLISIMKSPFEPMTYAAMSEKVQQLTWQNEEIEENIGRLEEAIYEKINYLAHQEAKLCEIENNKEKFKAAEKRLEVLKKIHRPIAENLLLSDTLWILLQMEMETVKSILEHISMAHYEQENGQCTTNMEILTNLLEKLGNDEGEQNFLRKAADIVNNDAELEEINSDNMIAKYKQTTIDSTVQLLHSVSDSYQANTFRLIDKFNEVSEQKRALIGDGPTSKPNIANLSVVADMEVYNRKFNLLFESSRTMRHDFMEKYHTPFVNDELWKRRQLLWIWFLTDEKEFLEAFEKTVNDAKHSGNRLTRMSMVGGLKRQQ</sequence>
<accession>A0A9Q0S5Z2</accession>
<gene>
    <name evidence="2" type="primary">dgt3</name>
    <name evidence="2" type="ORF">Bhyg_09504</name>
</gene>
<dbReference type="OrthoDB" id="8187957at2759"/>
<proteinExistence type="predicted"/>
<protein>
    <submittedName>
        <fullName evidence="2">Augmin complex subunit dgt3</fullName>
    </submittedName>
</protein>
<keyword evidence="1" id="KW-0175">Coiled coil</keyword>